<dbReference type="VEuPathDB" id="FungiDB:BD410DRAFT_893124"/>
<protein>
    <recommendedName>
        <fullName evidence="3">Fungal-type protein kinase domain-containing protein</fullName>
    </recommendedName>
</protein>
<sequence>MPTTKLQSRPRKISSGIHSSKLIHVYLPTVPRGLRKVIVKNELIQATWESETALSTFQPYNSDVVQDVVTRLIPYRSSVFSRRSRRKPGAWPRERPEDEYYNPFVLLLNKALEAARKELGCASGNYYDDLQFSVYDRQVEDTDDQAHPFEPGLVGCVRTVGPEEKLNWNEIMVPITVKPSWRELVEQALKYARSLFATSAREFALVISFNYKTTEVRFLFFHRSGLTSSPPVQLNTEKGWIRFIEGIVGLASVRDRSGAGMETSRDTSSYHLPWFGLCKIEELHYTMSEVTTAA</sequence>
<gene>
    <name evidence="1" type="ORF">BD410DRAFT_893124</name>
</gene>
<keyword evidence="2" id="KW-1185">Reference proteome</keyword>
<name>A0A4R5XFM2_9AGAM</name>
<dbReference type="EMBL" id="ML170156">
    <property type="protein sequence ID" value="TDL29913.1"/>
    <property type="molecule type" value="Genomic_DNA"/>
</dbReference>
<dbReference type="Proteomes" id="UP000294933">
    <property type="component" value="Unassembled WGS sequence"/>
</dbReference>
<dbReference type="AlphaFoldDB" id="A0A4R5XFM2"/>
<proteinExistence type="predicted"/>
<reference evidence="1 2" key="1">
    <citation type="submission" date="2018-06" db="EMBL/GenBank/DDBJ databases">
        <title>A transcriptomic atlas of mushroom development highlights an independent origin of complex multicellularity.</title>
        <authorList>
            <consortium name="DOE Joint Genome Institute"/>
            <person name="Krizsan K."/>
            <person name="Almasi E."/>
            <person name="Merenyi Z."/>
            <person name="Sahu N."/>
            <person name="Viragh M."/>
            <person name="Koszo T."/>
            <person name="Mondo S."/>
            <person name="Kiss B."/>
            <person name="Balint B."/>
            <person name="Kues U."/>
            <person name="Barry K."/>
            <person name="Hegedus J.C."/>
            <person name="Henrissat B."/>
            <person name="Johnson J."/>
            <person name="Lipzen A."/>
            <person name="Ohm R."/>
            <person name="Nagy I."/>
            <person name="Pangilinan J."/>
            <person name="Yan J."/>
            <person name="Xiong Y."/>
            <person name="Grigoriev I.V."/>
            <person name="Hibbett D.S."/>
            <person name="Nagy L.G."/>
        </authorList>
    </citation>
    <scope>NUCLEOTIDE SEQUENCE [LARGE SCALE GENOMIC DNA]</scope>
    <source>
        <strain evidence="1 2">SZMC22713</strain>
    </source>
</reference>
<evidence type="ECO:0000313" key="2">
    <source>
        <dbReference type="Proteomes" id="UP000294933"/>
    </source>
</evidence>
<evidence type="ECO:0000313" key="1">
    <source>
        <dbReference type="EMBL" id="TDL29913.1"/>
    </source>
</evidence>
<evidence type="ECO:0008006" key="3">
    <source>
        <dbReference type="Google" id="ProtNLM"/>
    </source>
</evidence>
<accession>A0A4R5XFM2</accession>
<dbReference type="OrthoDB" id="3182677at2759"/>
<organism evidence="1 2">
    <name type="scientific">Rickenella mellea</name>
    <dbReference type="NCBI Taxonomy" id="50990"/>
    <lineage>
        <taxon>Eukaryota</taxon>
        <taxon>Fungi</taxon>
        <taxon>Dikarya</taxon>
        <taxon>Basidiomycota</taxon>
        <taxon>Agaricomycotina</taxon>
        <taxon>Agaricomycetes</taxon>
        <taxon>Hymenochaetales</taxon>
        <taxon>Rickenellaceae</taxon>
        <taxon>Rickenella</taxon>
    </lineage>
</organism>